<dbReference type="AlphaFoldDB" id="A0A4U1ILD5"/>
<dbReference type="RefSeq" id="WP_136935841.1">
    <property type="nucleotide sequence ID" value="NZ_SSMQ01000103.1"/>
</dbReference>
<dbReference type="EMBL" id="SSMQ01000103">
    <property type="protein sequence ID" value="TKC94719.1"/>
    <property type="molecule type" value="Genomic_DNA"/>
</dbReference>
<keyword evidence="2" id="KW-1185">Reference proteome</keyword>
<proteinExistence type="predicted"/>
<organism evidence="1 2">
    <name type="scientific">Polyangium fumosum</name>
    <dbReference type="NCBI Taxonomy" id="889272"/>
    <lineage>
        <taxon>Bacteria</taxon>
        <taxon>Pseudomonadati</taxon>
        <taxon>Myxococcota</taxon>
        <taxon>Polyangia</taxon>
        <taxon>Polyangiales</taxon>
        <taxon>Polyangiaceae</taxon>
        <taxon>Polyangium</taxon>
    </lineage>
</organism>
<accession>A0A4U1ILD5</accession>
<dbReference type="OrthoDB" id="5525527at2"/>
<reference evidence="1 2" key="1">
    <citation type="submission" date="2019-04" db="EMBL/GenBank/DDBJ databases">
        <authorList>
            <person name="Li Y."/>
            <person name="Wang J."/>
        </authorList>
    </citation>
    <scope>NUCLEOTIDE SEQUENCE [LARGE SCALE GENOMIC DNA]</scope>
    <source>
        <strain evidence="1 2">DSM 14668</strain>
    </source>
</reference>
<gene>
    <name evidence="1" type="ORF">E8A74_47630</name>
</gene>
<evidence type="ECO:0000313" key="1">
    <source>
        <dbReference type="EMBL" id="TKC94719.1"/>
    </source>
</evidence>
<dbReference type="Proteomes" id="UP000309215">
    <property type="component" value="Unassembled WGS sequence"/>
</dbReference>
<name>A0A4U1ILD5_9BACT</name>
<evidence type="ECO:0000313" key="2">
    <source>
        <dbReference type="Proteomes" id="UP000309215"/>
    </source>
</evidence>
<comment type="caution">
    <text evidence="1">The sequence shown here is derived from an EMBL/GenBank/DDBJ whole genome shotgun (WGS) entry which is preliminary data.</text>
</comment>
<protein>
    <submittedName>
        <fullName evidence="1">Uncharacterized protein</fullName>
    </submittedName>
</protein>
<sequence>MSRAIDAFAVLLLFAAASAFGFGVHALGQRDDFKAVYLLVIGGLSLRASTELLRPRGGG</sequence>